<protein>
    <submittedName>
        <fullName evidence="1">Uncharacterized protein</fullName>
    </submittedName>
</protein>
<name>A0A0E9T4X1_ANGAN</name>
<evidence type="ECO:0000313" key="1">
    <source>
        <dbReference type="EMBL" id="JAH48664.1"/>
    </source>
</evidence>
<dbReference type="AlphaFoldDB" id="A0A0E9T4X1"/>
<proteinExistence type="predicted"/>
<dbReference type="EMBL" id="GBXM01059913">
    <property type="protein sequence ID" value="JAH48664.1"/>
    <property type="molecule type" value="Transcribed_RNA"/>
</dbReference>
<organism evidence="1">
    <name type="scientific">Anguilla anguilla</name>
    <name type="common">European freshwater eel</name>
    <name type="synonym">Muraena anguilla</name>
    <dbReference type="NCBI Taxonomy" id="7936"/>
    <lineage>
        <taxon>Eukaryota</taxon>
        <taxon>Metazoa</taxon>
        <taxon>Chordata</taxon>
        <taxon>Craniata</taxon>
        <taxon>Vertebrata</taxon>
        <taxon>Euteleostomi</taxon>
        <taxon>Actinopterygii</taxon>
        <taxon>Neopterygii</taxon>
        <taxon>Teleostei</taxon>
        <taxon>Anguilliformes</taxon>
        <taxon>Anguillidae</taxon>
        <taxon>Anguilla</taxon>
    </lineage>
</organism>
<accession>A0A0E9T4X1</accession>
<sequence length="25" mass="2791">MGLLQVLVHLHTLPYLTGSTIHFPC</sequence>
<reference evidence="1" key="1">
    <citation type="submission" date="2014-11" db="EMBL/GenBank/DDBJ databases">
        <authorList>
            <person name="Amaro Gonzalez C."/>
        </authorList>
    </citation>
    <scope>NUCLEOTIDE SEQUENCE</scope>
</reference>
<reference evidence="1" key="2">
    <citation type="journal article" date="2015" name="Fish Shellfish Immunol.">
        <title>Early steps in the European eel (Anguilla anguilla)-Vibrio vulnificus interaction in the gills: Role of the RtxA13 toxin.</title>
        <authorList>
            <person name="Callol A."/>
            <person name="Pajuelo D."/>
            <person name="Ebbesson L."/>
            <person name="Teles M."/>
            <person name="MacKenzie S."/>
            <person name="Amaro C."/>
        </authorList>
    </citation>
    <scope>NUCLEOTIDE SEQUENCE</scope>
</reference>